<feature type="compositionally biased region" description="Polar residues" evidence="1">
    <location>
        <begin position="257"/>
        <end position="276"/>
    </location>
</feature>
<gene>
    <name evidence="2" type="ORF">SAPIO_CDS8054</name>
</gene>
<feature type="compositionally biased region" description="Polar residues" evidence="1">
    <location>
        <begin position="384"/>
        <end position="397"/>
    </location>
</feature>
<keyword evidence="3" id="KW-1185">Reference proteome</keyword>
<dbReference type="KEGG" id="sapo:SAPIO_CDS8054"/>
<evidence type="ECO:0000313" key="3">
    <source>
        <dbReference type="Proteomes" id="UP000028545"/>
    </source>
</evidence>
<dbReference type="OrthoDB" id="4584025at2759"/>
<dbReference type="VEuPathDB" id="FungiDB:SAPIO_CDS8054"/>
<name>A0A084G0B3_PSEDA</name>
<feature type="region of interest" description="Disordered" evidence="1">
    <location>
        <begin position="1"/>
        <end position="70"/>
    </location>
</feature>
<reference evidence="2 3" key="1">
    <citation type="journal article" date="2014" name="Genome Announc.">
        <title>Draft genome sequence of the pathogenic fungus Scedosporium apiospermum.</title>
        <authorList>
            <person name="Vandeputte P."/>
            <person name="Ghamrawi S."/>
            <person name="Rechenmann M."/>
            <person name="Iltis A."/>
            <person name="Giraud S."/>
            <person name="Fleury M."/>
            <person name="Thornton C."/>
            <person name="Delhaes L."/>
            <person name="Meyer W."/>
            <person name="Papon N."/>
            <person name="Bouchara J.P."/>
        </authorList>
    </citation>
    <scope>NUCLEOTIDE SEQUENCE [LARGE SCALE GENOMIC DNA]</scope>
    <source>
        <strain evidence="2 3">IHEM 14462</strain>
    </source>
</reference>
<dbReference type="GeneID" id="27727126"/>
<proteinExistence type="predicted"/>
<evidence type="ECO:0000313" key="2">
    <source>
        <dbReference type="EMBL" id="KEZ40775.1"/>
    </source>
</evidence>
<dbReference type="AlphaFoldDB" id="A0A084G0B3"/>
<evidence type="ECO:0000256" key="1">
    <source>
        <dbReference type="SAM" id="MobiDB-lite"/>
    </source>
</evidence>
<accession>A0A084G0B3</accession>
<feature type="compositionally biased region" description="Polar residues" evidence="1">
    <location>
        <begin position="302"/>
        <end position="313"/>
    </location>
</feature>
<feature type="compositionally biased region" description="Acidic residues" evidence="1">
    <location>
        <begin position="54"/>
        <end position="70"/>
    </location>
</feature>
<protein>
    <submittedName>
        <fullName evidence="2">Uncharacterized protein</fullName>
    </submittedName>
</protein>
<dbReference type="Proteomes" id="UP000028545">
    <property type="component" value="Unassembled WGS sequence"/>
</dbReference>
<feature type="region of interest" description="Disordered" evidence="1">
    <location>
        <begin position="381"/>
        <end position="430"/>
    </location>
</feature>
<organism evidence="2 3">
    <name type="scientific">Pseudallescheria apiosperma</name>
    <name type="common">Scedosporium apiospermum</name>
    <dbReference type="NCBI Taxonomy" id="563466"/>
    <lineage>
        <taxon>Eukaryota</taxon>
        <taxon>Fungi</taxon>
        <taxon>Dikarya</taxon>
        <taxon>Ascomycota</taxon>
        <taxon>Pezizomycotina</taxon>
        <taxon>Sordariomycetes</taxon>
        <taxon>Hypocreomycetidae</taxon>
        <taxon>Microascales</taxon>
        <taxon>Microascaceae</taxon>
        <taxon>Scedosporium</taxon>
    </lineage>
</organism>
<sequence>MTASKRGYQASEEEESQNASHSRTSVAKRARTESILSGSSEVSPMALDQTEMGADAEEEWEDVSDIDGADEDNMAILSSETEEEVESNYDEDDLSDVQGHGERICLCKNCEVEWDSDIMRVAFGLLVSPAGEPNKFRRVGVFASSPIGAGGLGFFKSLGGHLDVEQEPFPSPSTYHLNSISTAMADHYALPNPPPSIIPRRVLDPSRREFDLGWPDDDSDFEERPQRSAEALVPYHSSARQTGSQGDPSFGIIPIGSHTSGITWTNDTSSTGNGQQHLPLYYSTKRSNRQRNTQRRSESRHGTSGSYSRTFNSDTANAHAIKSARYPALYEMLKTPPAARKALKNWKKEGKQAALEEASTSTPALEGVHDRPLIQDGQVAADENSGSQNTEAQNTADGSRPQESAPVRNSSEPRTDSGDQMEAAPPSAALSTSMVVRGDMLASSLPPQYMTFSEPLLEKTRRGKRLIITCNLAKSYPNFHIECNYVYIDQHERVNLSQTDTRISFAIVSTKENIWTVAMEQKGYNEDFIKGLIGDAEYARLEGEASGPVKGHSKSYGSSVVAKVAKKVTIPEGFDLGGIWCKAGGFYEMRIFVPEKNSRDNNTDW</sequence>
<dbReference type="EMBL" id="JOWA01000118">
    <property type="protein sequence ID" value="KEZ40775.1"/>
    <property type="molecule type" value="Genomic_DNA"/>
</dbReference>
<feature type="compositionally biased region" description="Polar residues" evidence="1">
    <location>
        <begin position="238"/>
        <end position="247"/>
    </location>
</feature>
<dbReference type="RefSeq" id="XP_016640574.1">
    <property type="nucleotide sequence ID" value="XM_016789775.1"/>
</dbReference>
<dbReference type="HOGENOM" id="CLU_031570_0_0_1"/>
<comment type="caution">
    <text evidence="2">The sequence shown here is derived from an EMBL/GenBank/DDBJ whole genome shotgun (WGS) entry which is preliminary data.</text>
</comment>
<feature type="region of interest" description="Disordered" evidence="1">
    <location>
        <begin position="209"/>
        <end position="313"/>
    </location>
</feature>